<dbReference type="EMBL" id="JAFBFH010000039">
    <property type="protein sequence ID" value="MBM7717124.1"/>
    <property type="molecule type" value="Genomic_DNA"/>
</dbReference>
<evidence type="ECO:0000313" key="1">
    <source>
        <dbReference type="EMBL" id="MBM7717124.1"/>
    </source>
</evidence>
<dbReference type="Proteomes" id="UP000823485">
    <property type="component" value="Unassembled WGS sequence"/>
</dbReference>
<name>A0ABS2RD51_9BACI</name>
<gene>
    <name evidence="1" type="ORF">JOC94_004149</name>
</gene>
<sequence>MPSNLPKEIAGLRNLPNVGVGGLLNRASGPTVIYKNGQRFVNYVRRGDGIRGNFINLVILEVRSKKERIIYYEAVPKLLEACLVNVGDGGISTCLYLLFFKLC</sequence>
<evidence type="ECO:0000313" key="2">
    <source>
        <dbReference type="Proteomes" id="UP000823485"/>
    </source>
</evidence>
<protein>
    <submittedName>
        <fullName evidence="1">Uncharacterized protein</fullName>
    </submittedName>
</protein>
<organism evidence="1 2">
    <name type="scientific">Siminovitchia thermophila</name>
    <dbReference type="NCBI Taxonomy" id="1245522"/>
    <lineage>
        <taxon>Bacteria</taxon>
        <taxon>Bacillati</taxon>
        <taxon>Bacillota</taxon>
        <taxon>Bacilli</taxon>
        <taxon>Bacillales</taxon>
        <taxon>Bacillaceae</taxon>
        <taxon>Siminovitchia</taxon>
    </lineage>
</organism>
<keyword evidence="2" id="KW-1185">Reference proteome</keyword>
<proteinExistence type="predicted"/>
<accession>A0ABS2RD51</accession>
<comment type="caution">
    <text evidence="1">The sequence shown here is derived from an EMBL/GenBank/DDBJ whole genome shotgun (WGS) entry which is preliminary data.</text>
</comment>
<reference evidence="1 2" key="1">
    <citation type="submission" date="2021-01" db="EMBL/GenBank/DDBJ databases">
        <title>Genomic Encyclopedia of Type Strains, Phase IV (KMG-IV): sequencing the most valuable type-strain genomes for metagenomic binning, comparative biology and taxonomic classification.</title>
        <authorList>
            <person name="Goeker M."/>
        </authorList>
    </citation>
    <scope>NUCLEOTIDE SEQUENCE [LARGE SCALE GENOMIC DNA]</scope>
    <source>
        <strain evidence="1 2">DSM 105453</strain>
    </source>
</reference>